<evidence type="ECO:0000256" key="2">
    <source>
        <dbReference type="ARBA" id="ARBA00004496"/>
    </source>
</evidence>
<dbReference type="Gene3D" id="3.30.310.50">
    <property type="entry name" value="Alpha-D-phosphohexomutase, C-terminal domain"/>
    <property type="match status" value="1"/>
</dbReference>
<evidence type="ECO:0000256" key="8">
    <source>
        <dbReference type="ARBA" id="ARBA00062157"/>
    </source>
</evidence>
<dbReference type="GO" id="GO:0070525">
    <property type="term" value="P:tRNA threonylcarbamoyladenosine metabolic process"/>
    <property type="evidence" value="ECO:0007669"/>
    <property type="project" value="TreeGrafter"/>
</dbReference>
<keyword evidence="4" id="KW-0963">Cytoplasm</keyword>
<dbReference type="InterPro" id="IPR015419">
    <property type="entry name" value="CTAG/Pcc1"/>
</dbReference>
<protein>
    <recommendedName>
        <fullName evidence="9">L antigen family member 3</fullName>
    </recommendedName>
</protein>
<name>A0A8C8G636_ONCTS</name>
<comment type="subunit">
    <text evidence="8">Component of the EKC/KEOPS complex composed of at least GON7, TP53RK, TPRKB, OSGEP and LAGE3; the whole complex dimerizes.</text>
</comment>
<proteinExistence type="inferred from homology"/>
<evidence type="ECO:0000256" key="9">
    <source>
        <dbReference type="ARBA" id="ARBA00076355"/>
    </source>
</evidence>
<evidence type="ECO:0000256" key="3">
    <source>
        <dbReference type="ARBA" id="ARBA00007073"/>
    </source>
</evidence>
<evidence type="ECO:0000256" key="1">
    <source>
        <dbReference type="ARBA" id="ARBA00004123"/>
    </source>
</evidence>
<organism evidence="10 11">
    <name type="scientific">Oncorhynchus tshawytscha</name>
    <name type="common">Chinook salmon</name>
    <name type="synonym">Salmo tshawytscha</name>
    <dbReference type="NCBI Taxonomy" id="74940"/>
    <lineage>
        <taxon>Eukaryota</taxon>
        <taxon>Metazoa</taxon>
        <taxon>Chordata</taxon>
        <taxon>Craniata</taxon>
        <taxon>Vertebrata</taxon>
        <taxon>Euteleostomi</taxon>
        <taxon>Actinopterygii</taxon>
        <taxon>Neopterygii</taxon>
        <taxon>Teleostei</taxon>
        <taxon>Protacanthopterygii</taxon>
        <taxon>Salmoniformes</taxon>
        <taxon>Salmonidae</taxon>
        <taxon>Salmoninae</taxon>
        <taxon>Oncorhynchus</taxon>
    </lineage>
</organism>
<dbReference type="AlphaFoldDB" id="A0A8C8G636"/>
<evidence type="ECO:0000256" key="4">
    <source>
        <dbReference type="ARBA" id="ARBA00022490"/>
    </source>
</evidence>
<evidence type="ECO:0000313" key="10">
    <source>
        <dbReference type="Ensembl" id="ENSOTSP00005045020.2"/>
    </source>
</evidence>
<keyword evidence="5" id="KW-0819">tRNA processing</keyword>
<dbReference type="FunFam" id="3.30.310.50:FF:000005">
    <property type="entry name" value="L antigen family member 3"/>
    <property type="match status" value="1"/>
</dbReference>
<accession>A0A8C8G636</accession>
<dbReference type="Ensembl" id="ENSOTST00005048950.2">
    <property type="protein sequence ID" value="ENSOTSP00005045020.2"/>
    <property type="gene ID" value="ENSOTSG00005021858.2"/>
</dbReference>
<dbReference type="PANTHER" id="PTHR31283:SF5">
    <property type="entry name" value="EKC_KEOPS COMPLEX SUBUNIT LAGE3"/>
    <property type="match status" value="1"/>
</dbReference>
<sequence>MAAPCTENNHKQGTLEFALDVPFQSTREASIALQSLSPDREPRKGGISKELTVSGSTLSVEGSILPVTVGSFMNHLSLAMETMELFGQFISVTRTHSNTSGWCRIGRQI</sequence>
<evidence type="ECO:0000256" key="7">
    <source>
        <dbReference type="ARBA" id="ARBA00053047"/>
    </source>
</evidence>
<dbReference type="Pfam" id="PF09341">
    <property type="entry name" value="Pcc1"/>
    <property type="match status" value="1"/>
</dbReference>
<reference evidence="10" key="1">
    <citation type="submission" date="2025-08" db="UniProtKB">
        <authorList>
            <consortium name="Ensembl"/>
        </authorList>
    </citation>
    <scope>IDENTIFICATION</scope>
</reference>
<comment type="function">
    <text evidence="7">Component of the EKC/KEOPS complex that is required for the formation of a threonylcarbamoyl group on adenosine at position 37 (t(6)A37) in tRNAs that read codons beginning with adenine. The complex is probably involved in the transfer of the threonylcarbamoyl moiety of threonylcarbamoyl-AMP (TC-AMP) to the N6 group of A37. LAGE3 functions as a dimerization module for the complex.</text>
</comment>
<keyword evidence="11" id="KW-1185">Reference proteome</keyword>
<evidence type="ECO:0000313" key="11">
    <source>
        <dbReference type="Proteomes" id="UP000694402"/>
    </source>
</evidence>
<keyword evidence="6" id="KW-0539">Nucleus</keyword>
<dbReference type="Proteomes" id="UP000694402">
    <property type="component" value="Unassembled WGS sequence"/>
</dbReference>
<evidence type="ECO:0000256" key="5">
    <source>
        <dbReference type="ARBA" id="ARBA00022694"/>
    </source>
</evidence>
<comment type="subcellular location">
    <subcellularLocation>
        <location evidence="2">Cytoplasm</location>
    </subcellularLocation>
    <subcellularLocation>
        <location evidence="1">Nucleus</location>
    </subcellularLocation>
</comment>
<dbReference type="PANTHER" id="PTHR31283">
    <property type="entry name" value="EKC/KEOPS COMPLEX SUBUNIT PCC1 FAMILY MEMBER"/>
    <property type="match status" value="1"/>
</dbReference>
<dbReference type="GeneTree" id="ENSGT00980000202880"/>
<dbReference type="GO" id="GO:0005634">
    <property type="term" value="C:nucleus"/>
    <property type="evidence" value="ECO:0007669"/>
    <property type="project" value="UniProtKB-SubCell"/>
</dbReference>
<dbReference type="GO" id="GO:0000408">
    <property type="term" value="C:EKC/KEOPS complex"/>
    <property type="evidence" value="ECO:0007669"/>
    <property type="project" value="TreeGrafter"/>
</dbReference>
<dbReference type="GO" id="GO:0008033">
    <property type="term" value="P:tRNA processing"/>
    <property type="evidence" value="ECO:0007669"/>
    <property type="project" value="UniProtKB-KW"/>
</dbReference>
<evidence type="ECO:0000256" key="6">
    <source>
        <dbReference type="ARBA" id="ARBA00023242"/>
    </source>
</evidence>
<comment type="similarity">
    <text evidence="3">Belongs to the CTAG/PCC1 family.</text>
</comment>
<reference evidence="10" key="2">
    <citation type="submission" date="2025-09" db="UniProtKB">
        <authorList>
            <consortium name="Ensembl"/>
        </authorList>
    </citation>
    <scope>IDENTIFICATION</scope>
</reference>
<dbReference type="GO" id="GO:0005737">
    <property type="term" value="C:cytoplasm"/>
    <property type="evidence" value="ECO:0007669"/>
    <property type="project" value="UniProtKB-SubCell"/>
</dbReference>